<evidence type="ECO:0000259" key="2">
    <source>
        <dbReference type="PROSITE" id="PS50994"/>
    </source>
</evidence>
<keyword evidence="3" id="KW-0695">RNA-directed DNA polymerase</keyword>
<dbReference type="InterPro" id="IPR036397">
    <property type="entry name" value="RNaseH_sf"/>
</dbReference>
<dbReference type="EMBL" id="BKCJ010001930">
    <property type="protein sequence ID" value="GEU45052.1"/>
    <property type="molecule type" value="Genomic_DNA"/>
</dbReference>
<protein>
    <submittedName>
        <fullName evidence="3">Reverse transcriptase domain-containing protein</fullName>
    </submittedName>
</protein>
<dbReference type="GO" id="GO:0015074">
    <property type="term" value="P:DNA integration"/>
    <property type="evidence" value="ECO:0007669"/>
    <property type="project" value="InterPro"/>
</dbReference>
<feature type="compositionally biased region" description="Polar residues" evidence="1">
    <location>
        <begin position="310"/>
        <end position="324"/>
    </location>
</feature>
<dbReference type="SUPFAM" id="SSF53098">
    <property type="entry name" value="Ribonuclease H-like"/>
    <property type="match status" value="2"/>
</dbReference>
<feature type="region of interest" description="Disordered" evidence="1">
    <location>
        <begin position="1189"/>
        <end position="1221"/>
    </location>
</feature>
<feature type="region of interest" description="Disordered" evidence="1">
    <location>
        <begin position="850"/>
        <end position="904"/>
    </location>
</feature>
<keyword evidence="3" id="KW-0548">Nucleotidyltransferase</keyword>
<feature type="compositionally biased region" description="Low complexity" evidence="1">
    <location>
        <begin position="1210"/>
        <end position="1221"/>
    </location>
</feature>
<dbReference type="PANTHER" id="PTHR48475">
    <property type="entry name" value="RIBONUCLEASE H"/>
    <property type="match status" value="1"/>
</dbReference>
<dbReference type="PANTHER" id="PTHR48475:SF1">
    <property type="entry name" value="RNASE H TYPE-1 DOMAIN-CONTAINING PROTEIN"/>
    <property type="match status" value="1"/>
</dbReference>
<accession>A0A6L2K8K1</accession>
<feature type="compositionally biased region" description="Polar residues" evidence="1">
    <location>
        <begin position="1193"/>
        <end position="1206"/>
    </location>
</feature>
<dbReference type="PROSITE" id="PS50994">
    <property type="entry name" value="INTEGRASE"/>
    <property type="match status" value="1"/>
</dbReference>
<sequence length="1306" mass="147213">MSKYGVTHRLSTVYHPQTSGQVEVSNRGLKRILERTVGENRASWSEKLDDGLWAFRTAYKTPIGCTPYKLYCQGKENEENILKSINEGPYQMGTVREPLAEGTEGAPQLGPEQPRVYSDLSPEEKDWYNVDIRATNILLQGLPKDIYTLINHYTDAKDIWDNVKMLLEGSELTKEDRESQLYDDFEHYRQHKGESIHDDYVRFAKLINDMRNIKMTMSRMQLNSKFVNNMLPEWGRFVTTIKLNRGLRDSNYDQLYAYLKQHETHAKENKIMSERFSQHTVDPLALMSNFSNPQRSSPSSSTSSSTQVSQHLANNPHLDSSQRMNPRGGGAAGYRGIQNRIGNANLGQARQANDCDTFDSDVDEAPMAQTMFMDNLSSADPVTDEAGPSYDSDVLSEVQDHDHYQDAVCAHHEEHTMHDSVQLNHVVDSHADYTSDSNMIPYDQYVKDNEVPVVHNNVSSIPNDAFMMIYNYMCEPHAKSVSNPSRNTVVKNSQTAELATYKEQVEIPNPYYNELNKVAFGYKNPLCLTRAKQVQPALYNGHEIIKDNHASAIVHNKEDTLAIAEIIRKKMNDKMKDPECVTRKVKIVSHDYSKENFLATFTPQKQLTPEQIFWSQDLIKLKSKAVKKQTTVSRPIKALIVYPPNTPATLILRVLPTKKVFSVATNSELNVARFTEMHVANTIVEARYLALEAELANLRDKSYHDNKEELINFFSKLEVIALTTENVNLKAQILEKVNSVNKDQVKPKVLARGKYAIDVKPIIPRLRNNRDAHFDYLRHLKESVETIRDIVEEAKVVRPLDRSIVSSCRYTKHSQELLEYAIGTCPQDSRQRDKQLAYIPLIRKKQVTFAKPSDKSNSNTHKHVAKVNTQKTNVPVPPSTGVNSCPNASGSQPKSNTKTNGISPAKGVNKLLVEDLPRTNKSHLRTSNHVDSNSRLKRTVVQIVLWYLDSGCSKHMTRDRSRLMNFVKKFIETVRFGNDHFGAIMGYGDYVIGDSVISSVYYVEGLGHNLFSVGQFCDFDMEVAFRKHSCYVRDTNGVELIKGSRGSNLYTILVEDMMKSSLIFPRTPQKNGVVERRNHTLVEAAWTMLIFSKAPMFLWAETMATAEDLGKLQPTADIGIFVGYVPRGKGPAPNLLTPRQISSGLVPNPVPATPYVPLTNKDLEILFQPMFDEYLEPPRVERPVHPAQEVQAPVNSAGTPSSTTIDQYAPSPSISPSSSAFQSHSLHQGVAAEPTYMEDHLVDPVDNNPFVNVFAPEPHSKASSSGVINSTESAYVSQTFHHLNKWSKDHPLDNVISNPSLLVVCA</sequence>
<dbReference type="InterPro" id="IPR012337">
    <property type="entry name" value="RNaseH-like_sf"/>
</dbReference>
<organism evidence="3">
    <name type="scientific">Tanacetum cinerariifolium</name>
    <name type="common">Dalmatian daisy</name>
    <name type="synonym">Chrysanthemum cinerariifolium</name>
    <dbReference type="NCBI Taxonomy" id="118510"/>
    <lineage>
        <taxon>Eukaryota</taxon>
        <taxon>Viridiplantae</taxon>
        <taxon>Streptophyta</taxon>
        <taxon>Embryophyta</taxon>
        <taxon>Tracheophyta</taxon>
        <taxon>Spermatophyta</taxon>
        <taxon>Magnoliopsida</taxon>
        <taxon>eudicotyledons</taxon>
        <taxon>Gunneridae</taxon>
        <taxon>Pentapetalae</taxon>
        <taxon>asterids</taxon>
        <taxon>campanulids</taxon>
        <taxon>Asterales</taxon>
        <taxon>Asteraceae</taxon>
        <taxon>Asteroideae</taxon>
        <taxon>Anthemideae</taxon>
        <taxon>Anthemidinae</taxon>
        <taxon>Tanacetum</taxon>
    </lineage>
</organism>
<reference evidence="3" key="1">
    <citation type="journal article" date="2019" name="Sci. Rep.">
        <title>Draft genome of Tanacetum cinerariifolium, the natural source of mosquito coil.</title>
        <authorList>
            <person name="Yamashiro T."/>
            <person name="Shiraishi A."/>
            <person name="Satake H."/>
            <person name="Nakayama K."/>
        </authorList>
    </citation>
    <scope>NUCLEOTIDE SEQUENCE</scope>
</reference>
<feature type="compositionally biased region" description="Low complexity" evidence="1">
    <location>
        <begin position="288"/>
        <end position="309"/>
    </location>
</feature>
<evidence type="ECO:0000256" key="1">
    <source>
        <dbReference type="SAM" id="MobiDB-lite"/>
    </source>
</evidence>
<feature type="compositionally biased region" description="Polar residues" evidence="1">
    <location>
        <begin position="880"/>
        <end position="902"/>
    </location>
</feature>
<dbReference type="InterPro" id="IPR001584">
    <property type="entry name" value="Integrase_cat-core"/>
</dbReference>
<proteinExistence type="predicted"/>
<gene>
    <name evidence="3" type="ORF">Tci_017030</name>
</gene>
<evidence type="ECO:0000313" key="3">
    <source>
        <dbReference type="EMBL" id="GEU45052.1"/>
    </source>
</evidence>
<dbReference type="InterPro" id="IPR054722">
    <property type="entry name" value="PolX-like_BBD"/>
</dbReference>
<dbReference type="Pfam" id="PF14223">
    <property type="entry name" value="Retrotran_gag_2"/>
    <property type="match status" value="1"/>
</dbReference>
<feature type="region of interest" description="Disordered" evidence="1">
    <location>
        <begin position="288"/>
        <end position="336"/>
    </location>
</feature>
<dbReference type="GO" id="GO:0003676">
    <property type="term" value="F:nucleic acid binding"/>
    <property type="evidence" value="ECO:0007669"/>
    <property type="project" value="InterPro"/>
</dbReference>
<comment type="caution">
    <text evidence="3">The sequence shown here is derived from an EMBL/GenBank/DDBJ whole genome shotgun (WGS) entry which is preliminary data.</text>
</comment>
<keyword evidence="3" id="KW-0808">Transferase</keyword>
<name>A0A6L2K8K1_TANCI</name>
<dbReference type="Gene3D" id="3.30.420.10">
    <property type="entry name" value="Ribonuclease H-like superfamily/Ribonuclease H"/>
    <property type="match status" value="1"/>
</dbReference>
<feature type="domain" description="Integrase catalytic" evidence="2">
    <location>
        <begin position="1"/>
        <end position="75"/>
    </location>
</feature>
<dbReference type="Pfam" id="PF22936">
    <property type="entry name" value="Pol_BBD"/>
    <property type="match status" value="1"/>
</dbReference>
<dbReference type="GO" id="GO:0003964">
    <property type="term" value="F:RNA-directed DNA polymerase activity"/>
    <property type="evidence" value="ECO:0007669"/>
    <property type="project" value="UniProtKB-KW"/>
</dbReference>